<protein>
    <submittedName>
        <fullName evidence="7">Cytochrome C oxidase subunit IV</fullName>
    </submittedName>
</protein>
<sequence>MAHGAEHESHTGLIWKVFGFLSLITIVEVILGIYKPESLHLTSILGTSPLNWIFIILTLVKAYGITWYFMHMKDESTWFRRSIVWTTVFLICYLATLLLIEGSYLYEVLSPYVKWDY</sequence>
<keyword evidence="8" id="KW-1185">Reference proteome</keyword>
<dbReference type="Proteomes" id="UP000176050">
    <property type="component" value="Chromosome"/>
</dbReference>
<dbReference type="InterPro" id="IPR005171">
    <property type="entry name" value="Cyt_c_oxidase_su4_prok"/>
</dbReference>
<evidence type="ECO:0000256" key="2">
    <source>
        <dbReference type="ARBA" id="ARBA00022475"/>
    </source>
</evidence>
<reference evidence="7 8" key="1">
    <citation type="submission" date="2016-10" db="EMBL/GenBank/DDBJ databases">
        <title>Lutibacter sp. LPB0138, isolated from marine gastropod.</title>
        <authorList>
            <person name="Kim E."/>
            <person name="Yi H."/>
        </authorList>
    </citation>
    <scope>NUCLEOTIDE SEQUENCE [LARGE SCALE GENOMIC DNA]</scope>
    <source>
        <strain evidence="7 8">LPB0138</strain>
    </source>
</reference>
<feature type="transmembrane region" description="Helical" evidence="6">
    <location>
        <begin position="50"/>
        <end position="70"/>
    </location>
</feature>
<dbReference type="AlphaFoldDB" id="A0A1D8P8E9"/>
<keyword evidence="3 6" id="KW-0812">Transmembrane</keyword>
<dbReference type="EMBL" id="CP017478">
    <property type="protein sequence ID" value="AOW20848.1"/>
    <property type="molecule type" value="Genomic_DNA"/>
</dbReference>
<dbReference type="OrthoDB" id="981917at2"/>
<keyword evidence="4 6" id="KW-1133">Transmembrane helix</keyword>
<dbReference type="GO" id="GO:0005886">
    <property type="term" value="C:plasma membrane"/>
    <property type="evidence" value="ECO:0007669"/>
    <property type="project" value="UniProtKB-SubCell"/>
</dbReference>
<feature type="transmembrane region" description="Helical" evidence="6">
    <location>
        <begin position="12"/>
        <end position="34"/>
    </location>
</feature>
<feature type="transmembrane region" description="Helical" evidence="6">
    <location>
        <begin position="82"/>
        <end position="106"/>
    </location>
</feature>
<evidence type="ECO:0000256" key="4">
    <source>
        <dbReference type="ARBA" id="ARBA00022989"/>
    </source>
</evidence>
<organism evidence="7 8">
    <name type="scientific">Urechidicola croceus</name>
    <dbReference type="NCBI Taxonomy" id="1850246"/>
    <lineage>
        <taxon>Bacteria</taxon>
        <taxon>Pseudomonadati</taxon>
        <taxon>Bacteroidota</taxon>
        <taxon>Flavobacteriia</taxon>
        <taxon>Flavobacteriales</taxon>
        <taxon>Flavobacteriaceae</taxon>
        <taxon>Urechidicola</taxon>
    </lineage>
</organism>
<keyword evidence="5 6" id="KW-0472">Membrane</keyword>
<evidence type="ECO:0000256" key="1">
    <source>
        <dbReference type="ARBA" id="ARBA00004651"/>
    </source>
</evidence>
<evidence type="ECO:0000313" key="7">
    <source>
        <dbReference type="EMBL" id="AOW20848.1"/>
    </source>
</evidence>
<proteinExistence type="predicted"/>
<evidence type="ECO:0000256" key="3">
    <source>
        <dbReference type="ARBA" id="ARBA00022692"/>
    </source>
</evidence>
<gene>
    <name evidence="7" type="ORF">LPB138_09245</name>
</gene>
<keyword evidence="2" id="KW-1003">Cell membrane</keyword>
<accession>A0A1D8P8E9</accession>
<evidence type="ECO:0000313" key="8">
    <source>
        <dbReference type="Proteomes" id="UP000176050"/>
    </source>
</evidence>
<evidence type="ECO:0000256" key="6">
    <source>
        <dbReference type="SAM" id="Phobius"/>
    </source>
</evidence>
<evidence type="ECO:0000256" key="5">
    <source>
        <dbReference type="ARBA" id="ARBA00023136"/>
    </source>
</evidence>
<dbReference type="STRING" id="1850246.LPB138_09245"/>
<dbReference type="KEGG" id="lul:LPB138_09245"/>
<name>A0A1D8P8E9_9FLAO</name>
<comment type="subcellular location">
    <subcellularLocation>
        <location evidence="1">Cell membrane</location>
        <topology evidence="1">Multi-pass membrane protein</topology>
    </subcellularLocation>
</comment>
<dbReference type="RefSeq" id="WP_070237012.1">
    <property type="nucleotide sequence ID" value="NZ_CP017478.1"/>
</dbReference>
<dbReference type="Pfam" id="PF03626">
    <property type="entry name" value="COX4_pro"/>
    <property type="match status" value="1"/>
</dbReference>